<feature type="compositionally biased region" description="Low complexity" evidence="1">
    <location>
        <begin position="662"/>
        <end position="677"/>
    </location>
</feature>
<feature type="region of interest" description="Disordered" evidence="1">
    <location>
        <begin position="636"/>
        <end position="729"/>
    </location>
</feature>
<reference evidence="2" key="1">
    <citation type="journal article" date="2020" name="Fungal Divers.">
        <title>Resolving the Mortierellaceae phylogeny through synthesis of multi-gene phylogenetics and phylogenomics.</title>
        <authorList>
            <person name="Vandepol N."/>
            <person name="Liber J."/>
            <person name="Desiro A."/>
            <person name="Na H."/>
            <person name="Kennedy M."/>
            <person name="Barry K."/>
            <person name="Grigoriev I.V."/>
            <person name="Miller A.N."/>
            <person name="O'Donnell K."/>
            <person name="Stajich J.E."/>
            <person name="Bonito G."/>
        </authorList>
    </citation>
    <scope>NUCLEOTIDE SEQUENCE</scope>
    <source>
        <strain evidence="2">BC1065</strain>
    </source>
</reference>
<dbReference type="EMBL" id="JAAAJB010000507">
    <property type="protein sequence ID" value="KAG0254603.1"/>
    <property type="molecule type" value="Genomic_DNA"/>
</dbReference>
<feature type="compositionally biased region" description="Polar residues" evidence="1">
    <location>
        <begin position="678"/>
        <end position="687"/>
    </location>
</feature>
<dbReference type="Proteomes" id="UP000807716">
    <property type="component" value="Unassembled WGS sequence"/>
</dbReference>
<feature type="compositionally biased region" description="Pro residues" evidence="1">
    <location>
        <begin position="851"/>
        <end position="878"/>
    </location>
</feature>
<feature type="compositionally biased region" description="Basic and acidic residues" evidence="1">
    <location>
        <begin position="59"/>
        <end position="68"/>
    </location>
</feature>
<feature type="region of interest" description="Disordered" evidence="1">
    <location>
        <begin position="744"/>
        <end position="904"/>
    </location>
</feature>
<feature type="compositionally biased region" description="Low complexity" evidence="1">
    <location>
        <begin position="265"/>
        <end position="279"/>
    </location>
</feature>
<feature type="compositionally biased region" description="Low complexity" evidence="1">
    <location>
        <begin position="694"/>
        <end position="712"/>
    </location>
</feature>
<accession>A0A9P6PXJ3</accession>
<dbReference type="OrthoDB" id="2504266at2759"/>
<feature type="region of interest" description="Disordered" evidence="1">
    <location>
        <begin position="561"/>
        <end position="615"/>
    </location>
</feature>
<feature type="region of interest" description="Disordered" evidence="1">
    <location>
        <begin position="466"/>
        <end position="511"/>
    </location>
</feature>
<gene>
    <name evidence="2" type="ORF">DFQ27_006754</name>
</gene>
<feature type="region of interest" description="Disordered" evidence="1">
    <location>
        <begin position="925"/>
        <end position="950"/>
    </location>
</feature>
<feature type="compositionally biased region" description="Low complexity" evidence="1">
    <location>
        <begin position="600"/>
        <end position="614"/>
    </location>
</feature>
<feature type="compositionally biased region" description="Polar residues" evidence="1">
    <location>
        <begin position="224"/>
        <end position="237"/>
    </location>
</feature>
<feature type="compositionally biased region" description="Pro residues" evidence="1">
    <location>
        <begin position="793"/>
        <end position="802"/>
    </location>
</feature>
<evidence type="ECO:0000313" key="2">
    <source>
        <dbReference type="EMBL" id="KAG0254603.1"/>
    </source>
</evidence>
<feature type="compositionally biased region" description="Basic and acidic residues" evidence="1">
    <location>
        <begin position="251"/>
        <end position="264"/>
    </location>
</feature>
<feature type="compositionally biased region" description="Basic and acidic residues" evidence="1">
    <location>
        <begin position="281"/>
        <end position="290"/>
    </location>
</feature>
<keyword evidence="3" id="KW-1185">Reference proteome</keyword>
<feature type="compositionally biased region" description="Pro residues" evidence="1">
    <location>
        <begin position="891"/>
        <end position="900"/>
    </location>
</feature>
<feature type="compositionally biased region" description="Low complexity" evidence="1">
    <location>
        <begin position="573"/>
        <end position="590"/>
    </location>
</feature>
<feature type="compositionally biased region" description="Low complexity" evidence="1">
    <location>
        <begin position="162"/>
        <end position="197"/>
    </location>
</feature>
<feature type="compositionally biased region" description="Polar residues" evidence="1">
    <location>
        <begin position="317"/>
        <end position="326"/>
    </location>
</feature>
<organism evidence="2 3">
    <name type="scientific">Actinomortierella ambigua</name>
    <dbReference type="NCBI Taxonomy" id="1343610"/>
    <lineage>
        <taxon>Eukaryota</taxon>
        <taxon>Fungi</taxon>
        <taxon>Fungi incertae sedis</taxon>
        <taxon>Mucoromycota</taxon>
        <taxon>Mortierellomycotina</taxon>
        <taxon>Mortierellomycetes</taxon>
        <taxon>Mortierellales</taxon>
        <taxon>Mortierellaceae</taxon>
        <taxon>Actinomortierella</taxon>
    </lineage>
</organism>
<sequence length="950" mass="99263">MNSTADVPKSGLAGKVHEKKPGSDGVIRYSQEFLLECAKSPLVERPAALPPTSEWFGELVKEDVDPNRRAPGRSGTSDKIVLGPPKTNFASSSLGGLRRADDGSNGTKKSGEGVREPRAPRGPSSALEHGFARETIEKLASHKLLPKVTPKDITGLLSGMNSRTGSRSTLSSSQKHGSGRSLSSGTTTAGNGMNTNNHISNSNTAYSGMRTHRSDAPEWMTYDPETQSSSRETNGDGSQEFVDDIQAWKARMKEHERREREKEAATAASTSTSTTATSAPGKDRDPKQPSRADTSTSWRASAPPTKAQDTHSENRSGTKPLVSSSMQDIDLLFASGDIDLMKPLDPTSSAFDKFLSQHTLAVAEPGTMGLTPRRADGGSRFARFFDDEPELTNPTPNHAHSLGGGGGGVTDQVAVAAQKPSAPARMLSEADILASMSGPKPTASRAPDSRDEDAFAFSKIMSALSKPPVREAEDAHQAALSPRQETATAPVPGSELPPAAPQMQSPIPQDPSIIMVHSKPPTSSGQTVTLDVLKSLSLGGQATSVNIHTTTESTRVAKVNGHGDMSVSTDELTSAPSSASTSGSVSVPEPTLVPVPSATPPVTSTPPVSSGATPKAAAKPVHLAFAGGVPTSVYRQLSGKGEKTGSPLVRPLSTGPNALNGSASPSLSSPSIQSPHPTSTNQVQATGTHGHALPTSQPPGLGQGQQGSPSMSKAFAGIGHQPMPHSPGMDPRMGGNMYSNMMHPPPHYGPGPNPGQPDGYFHGMPMQRPPLPFVSQMPPFSQPGGNGSDRFMSPPPPLPHPHPSQLHHHPHPQQGSEFGGGVHPPPPPHGGPHAHAHPHPGPFPNQFVGSMPPPPPFGGPPPPMHHPGMMAPPPPPSMNPVEALLHRGPPGGGPPGPGGMPGPNHFVPANFGHPMLSPHGNLPMNPPFFPPQGAKPMMNREEYERHHVPQ</sequence>
<protein>
    <submittedName>
        <fullName evidence="2">Uncharacterized protein</fullName>
    </submittedName>
</protein>
<feature type="region of interest" description="Disordered" evidence="1">
    <location>
        <begin position="155"/>
        <end position="326"/>
    </location>
</feature>
<feature type="region of interest" description="Disordered" evidence="1">
    <location>
        <begin position="51"/>
        <end position="129"/>
    </location>
</feature>
<feature type="region of interest" description="Disordered" evidence="1">
    <location>
        <begin position="1"/>
        <end position="24"/>
    </location>
</feature>
<name>A0A9P6PXJ3_9FUNG</name>
<feature type="compositionally biased region" description="Basic and acidic residues" evidence="1">
    <location>
        <begin position="938"/>
        <end position="950"/>
    </location>
</feature>
<comment type="caution">
    <text evidence="2">The sequence shown here is derived from an EMBL/GenBank/DDBJ whole genome shotgun (WGS) entry which is preliminary data.</text>
</comment>
<evidence type="ECO:0000313" key="3">
    <source>
        <dbReference type="Proteomes" id="UP000807716"/>
    </source>
</evidence>
<dbReference type="AlphaFoldDB" id="A0A9P6PXJ3"/>
<feature type="compositionally biased region" description="Basic and acidic residues" evidence="1">
    <location>
        <begin position="109"/>
        <end position="119"/>
    </location>
</feature>
<feature type="region of interest" description="Disordered" evidence="1">
    <location>
        <begin position="386"/>
        <end position="412"/>
    </location>
</feature>
<proteinExistence type="predicted"/>
<feature type="compositionally biased region" description="Pro residues" evidence="1">
    <location>
        <begin position="744"/>
        <end position="755"/>
    </location>
</feature>
<evidence type="ECO:0000256" key="1">
    <source>
        <dbReference type="SAM" id="MobiDB-lite"/>
    </source>
</evidence>